<dbReference type="CDD" id="cd12797">
    <property type="entry name" value="M23_peptidase"/>
    <property type="match status" value="1"/>
</dbReference>
<evidence type="ECO:0000313" key="3">
    <source>
        <dbReference type="Proteomes" id="UP001629156"/>
    </source>
</evidence>
<dbReference type="InterPro" id="IPR050570">
    <property type="entry name" value="Cell_wall_metabolism_enzyme"/>
</dbReference>
<dbReference type="PANTHER" id="PTHR21666">
    <property type="entry name" value="PEPTIDASE-RELATED"/>
    <property type="match status" value="1"/>
</dbReference>
<keyword evidence="3" id="KW-1185">Reference proteome</keyword>
<dbReference type="PANTHER" id="PTHR21666:SF268">
    <property type="entry name" value="PEPTIDASE M23 DOMAIN-CONTAINING PROTEIN"/>
    <property type="match status" value="1"/>
</dbReference>
<dbReference type="Gene3D" id="2.70.70.10">
    <property type="entry name" value="Glucose Permease (Domain IIA)"/>
    <property type="match status" value="1"/>
</dbReference>
<dbReference type="Pfam" id="PF08239">
    <property type="entry name" value="SH3_3"/>
    <property type="match status" value="1"/>
</dbReference>
<evidence type="ECO:0000313" key="2">
    <source>
        <dbReference type="EMBL" id="MFL9844298.1"/>
    </source>
</evidence>
<dbReference type="SMART" id="SM00287">
    <property type="entry name" value="SH3b"/>
    <property type="match status" value="1"/>
</dbReference>
<feature type="domain" description="SH3b" evidence="1">
    <location>
        <begin position="319"/>
        <end position="382"/>
    </location>
</feature>
<proteinExistence type="predicted"/>
<sequence>MKKNVIIYGLSALAVLLLVISCPGCSGIKAGVNKITDAFTNPTAREVYAREFDGNKNELAQWEAAYAAAQHDSLEIPLPYGEKGTFSPYRNFVYSYTINLQEGEVLEVAVDKDSLSQRVFIDAFQKRDADFELMESSKPGETSLSVPIKETGMYKVILQSEMAAATGFLITINKQPLFDFPVAGRGNADIGSFWGMERDGGKRRHEGIDIFAQRGTPVVAVTDGVIGYTGERGLGGRQVWLRTAVFGSSLYYAHLDSIAVTNGQRVTTGDTLGFVGNTGNARFTPPHLHFGIYKRGAVNPLPYVYKTGEVNKTGYPQSFTTASLSVKSRANLRQGPSTQTKVIDTLSANDTVALLGQHNDWLHIQTPGGQKAFLHKSLANKLE</sequence>
<dbReference type="Proteomes" id="UP001629156">
    <property type="component" value="Unassembled WGS sequence"/>
</dbReference>
<dbReference type="Pfam" id="PF01551">
    <property type="entry name" value="Peptidase_M23"/>
    <property type="match status" value="1"/>
</dbReference>
<protein>
    <submittedName>
        <fullName evidence="2">M23 family metallopeptidase</fullName>
    </submittedName>
</protein>
<dbReference type="SUPFAM" id="SSF51261">
    <property type="entry name" value="Duplicated hybrid motif"/>
    <property type="match status" value="1"/>
</dbReference>
<name>A0ABW8YVV1_9FLAO</name>
<dbReference type="RefSeq" id="WP_408084549.1">
    <property type="nucleotide sequence ID" value="NZ_JBELPZ010000006.1"/>
</dbReference>
<gene>
    <name evidence="2" type="ORF">ABS766_07700</name>
</gene>
<dbReference type="InterPro" id="IPR016047">
    <property type="entry name" value="M23ase_b-sheet_dom"/>
</dbReference>
<accession>A0ABW8YVV1</accession>
<dbReference type="PROSITE" id="PS51781">
    <property type="entry name" value="SH3B"/>
    <property type="match status" value="1"/>
</dbReference>
<organism evidence="2 3">
    <name type="scientific">Flavobacterium rhizosphaerae</name>
    <dbReference type="NCBI Taxonomy" id="3163298"/>
    <lineage>
        <taxon>Bacteria</taxon>
        <taxon>Pseudomonadati</taxon>
        <taxon>Bacteroidota</taxon>
        <taxon>Flavobacteriia</taxon>
        <taxon>Flavobacteriales</taxon>
        <taxon>Flavobacteriaceae</taxon>
        <taxon>Flavobacterium</taxon>
    </lineage>
</organism>
<dbReference type="Gene3D" id="2.30.30.40">
    <property type="entry name" value="SH3 Domains"/>
    <property type="match status" value="1"/>
</dbReference>
<dbReference type="EMBL" id="JBELPZ010000006">
    <property type="protein sequence ID" value="MFL9844298.1"/>
    <property type="molecule type" value="Genomic_DNA"/>
</dbReference>
<comment type="caution">
    <text evidence="2">The sequence shown here is derived from an EMBL/GenBank/DDBJ whole genome shotgun (WGS) entry which is preliminary data.</text>
</comment>
<reference evidence="2 3" key="1">
    <citation type="submission" date="2024-06" db="EMBL/GenBank/DDBJ databases">
        <authorList>
            <person name="Kaempfer P."/>
            <person name="Viver T."/>
        </authorList>
    </citation>
    <scope>NUCLEOTIDE SEQUENCE [LARGE SCALE GENOMIC DNA]</scope>
    <source>
        <strain evidence="2 3">ST-119</strain>
    </source>
</reference>
<dbReference type="InterPro" id="IPR003646">
    <property type="entry name" value="SH3-like_bac-type"/>
</dbReference>
<dbReference type="PROSITE" id="PS51257">
    <property type="entry name" value="PROKAR_LIPOPROTEIN"/>
    <property type="match status" value="1"/>
</dbReference>
<evidence type="ECO:0000259" key="1">
    <source>
        <dbReference type="PROSITE" id="PS51781"/>
    </source>
</evidence>
<dbReference type="InterPro" id="IPR011055">
    <property type="entry name" value="Dup_hybrid_motif"/>
</dbReference>